<name>A0A0D7AAJ2_9AGAR</name>
<dbReference type="AlphaFoldDB" id="A0A0D7AAJ2"/>
<dbReference type="Proteomes" id="UP000054144">
    <property type="component" value="Unassembled WGS sequence"/>
</dbReference>
<evidence type="ECO:0000313" key="1">
    <source>
        <dbReference type="EMBL" id="KIY46956.1"/>
    </source>
</evidence>
<gene>
    <name evidence="1" type="ORF">FISHEDRAFT_59973</name>
</gene>
<reference evidence="1 2" key="1">
    <citation type="journal article" date="2015" name="Fungal Genet. Biol.">
        <title>Evolution of novel wood decay mechanisms in Agaricales revealed by the genome sequences of Fistulina hepatica and Cylindrobasidium torrendii.</title>
        <authorList>
            <person name="Floudas D."/>
            <person name="Held B.W."/>
            <person name="Riley R."/>
            <person name="Nagy L.G."/>
            <person name="Koehler G."/>
            <person name="Ransdell A.S."/>
            <person name="Younus H."/>
            <person name="Chow J."/>
            <person name="Chiniquy J."/>
            <person name="Lipzen A."/>
            <person name="Tritt A."/>
            <person name="Sun H."/>
            <person name="Haridas S."/>
            <person name="LaButti K."/>
            <person name="Ohm R.A."/>
            <person name="Kues U."/>
            <person name="Blanchette R.A."/>
            <person name="Grigoriev I.V."/>
            <person name="Minto R.E."/>
            <person name="Hibbett D.S."/>
        </authorList>
    </citation>
    <scope>NUCLEOTIDE SEQUENCE [LARGE SCALE GENOMIC DNA]</scope>
    <source>
        <strain evidence="1 2">ATCC 64428</strain>
    </source>
</reference>
<organism evidence="1 2">
    <name type="scientific">Fistulina hepatica ATCC 64428</name>
    <dbReference type="NCBI Taxonomy" id="1128425"/>
    <lineage>
        <taxon>Eukaryota</taxon>
        <taxon>Fungi</taxon>
        <taxon>Dikarya</taxon>
        <taxon>Basidiomycota</taxon>
        <taxon>Agaricomycotina</taxon>
        <taxon>Agaricomycetes</taxon>
        <taxon>Agaricomycetidae</taxon>
        <taxon>Agaricales</taxon>
        <taxon>Fistulinaceae</taxon>
        <taxon>Fistulina</taxon>
    </lineage>
</organism>
<proteinExistence type="predicted"/>
<dbReference type="EMBL" id="KN882019">
    <property type="protein sequence ID" value="KIY46956.1"/>
    <property type="molecule type" value="Genomic_DNA"/>
</dbReference>
<evidence type="ECO:0000313" key="2">
    <source>
        <dbReference type="Proteomes" id="UP000054144"/>
    </source>
</evidence>
<accession>A0A0D7AAJ2</accession>
<keyword evidence="2" id="KW-1185">Reference proteome</keyword>
<sequence>MVVPTRSAYRFMTGYSYQQHGSGVVLPAHIHITSAPPGIVDDLTEKEWVRTMPVPLAATAFFDLEANIHDWDAFEEWLEAPDRHAMLTREQIREKHPGLVGDWTDKEVEVMPRIGLLKSCDKLPAVDPRFLPDNVTPESTALCIYQPTYRRTAYHLI</sequence>
<protein>
    <submittedName>
        <fullName evidence="1">Uncharacterized protein</fullName>
    </submittedName>
</protein>